<dbReference type="SUPFAM" id="SSF140736">
    <property type="entry name" value="Rv1873-like"/>
    <property type="match status" value="1"/>
</dbReference>
<organism evidence="1 2">
    <name type="scientific">Paroceanicella profunda</name>
    <dbReference type="NCBI Taxonomy" id="2579971"/>
    <lineage>
        <taxon>Bacteria</taxon>
        <taxon>Pseudomonadati</taxon>
        <taxon>Pseudomonadota</taxon>
        <taxon>Alphaproteobacteria</taxon>
        <taxon>Rhodobacterales</taxon>
        <taxon>Paracoccaceae</taxon>
        <taxon>Paroceanicella</taxon>
    </lineage>
</organism>
<protein>
    <submittedName>
        <fullName evidence="1">DUF1810 domain-containing protein</fullName>
    </submittedName>
</protein>
<dbReference type="EMBL" id="CP040818">
    <property type="protein sequence ID" value="QDL91794.1"/>
    <property type="molecule type" value="Genomic_DNA"/>
</dbReference>
<accession>A0A5B8FWB8</accession>
<dbReference type="PIRSF" id="PIRSF008546">
    <property type="entry name" value="UCP008546"/>
    <property type="match status" value="1"/>
</dbReference>
<dbReference type="Pfam" id="PF08837">
    <property type="entry name" value="DUF1810"/>
    <property type="match status" value="1"/>
</dbReference>
<dbReference type="KEGG" id="ppru:FDP22_08405"/>
<proteinExistence type="predicted"/>
<reference evidence="1 2" key="1">
    <citation type="submission" date="2019-06" db="EMBL/GenBank/DDBJ databases">
        <title>Genome sequence of Rhodobacteraceae bacterium D4M1.</title>
        <authorList>
            <person name="Cao J."/>
        </authorList>
    </citation>
    <scope>NUCLEOTIDE SEQUENCE [LARGE SCALE GENOMIC DNA]</scope>
    <source>
        <strain evidence="1 2">D4M1</strain>
    </source>
</reference>
<dbReference type="RefSeq" id="WP_138572154.1">
    <property type="nucleotide sequence ID" value="NZ_CP040818.1"/>
</dbReference>
<gene>
    <name evidence="1" type="ORF">FDP22_08405</name>
</gene>
<keyword evidence="2" id="KW-1185">Reference proteome</keyword>
<evidence type="ECO:0000313" key="2">
    <source>
        <dbReference type="Proteomes" id="UP000305888"/>
    </source>
</evidence>
<dbReference type="InterPro" id="IPR014937">
    <property type="entry name" value="DUF1810"/>
</dbReference>
<dbReference type="AlphaFoldDB" id="A0A5B8FWB8"/>
<dbReference type="Proteomes" id="UP000305888">
    <property type="component" value="Chromosome"/>
</dbReference>
<dbReference type="InterPro" id="IPR036287">
    <property type="entry name" value="Rv1873-like_sf"/>
</dbReference>
<sequence>MSLRRFIEAQEGVYPIALTELRSGRKTRHWIWFVFPQLLGLGRSEMSRRYALTGPAEARAYLADPLLGARLHESTRAMLSHRGVPAAEILGRPDDRKFHACVTLFRHVSAPESEDDFLFSDALDTFFDGRDHPATVARL</sequence>
<dbReference type="Gene3D" id="1.25.40.380">
    <property type="entry name" value="Protein of unknown function DUF1810"/>
    <property type="match status" value="1"/>
</dbReference>
<name>A0A5B8FWB8_9RHOB</name>
<evidence type="ECO:0000313" key="1">
    <source>
        <dbReference type="EMBL" id="QDL91794.1"/>
    </source>
</evidence>
<dbReference type="OrthoDB" id="9801870at2"/>